<organism evidence="3 4">
    <name type="scientific">Paenibacillus borealis</name>
    <dbReference type="NCBI Taxonomy" id="160799"/>
    <lineage>
        <taxon>Bacteria</taxon>
        <taxon>Bacillati</taxon>
        <taxon>Bacillota</taxon>
        <taxon>Bacilli</taxon>
        <taxon>Bacillales</taxon>
        <taxon>Paenibacillaceae</taxon>
        <taxon>Paenibacillus</taxon>
    </lineage>
</organism>
<accession>A0ABX3HKD9</accession>
<keyword evidence="4" id="KW-1185">Reference proteome</keyword>
<dbReference type="InterPro" id="IPR049492">
    <property type="entry name" value="BD-FAE-like_dom"/>
</dbReference>
<keyword evidence="1 3" id="KW-0378">Hydrolase</keyword>
<gene>
    <name evidence="3" type="ORF">BSK56_07005</name>
</gene>
<comment type="caution">
    <text evidence="3">The sequence shown here is derived from an EMBL/GenBank/DDBJ whole genome shotgun (WGS) entry which is preliminary data.</text>
</comment>
<dbReference type="PANTHER" id="PTHR48081:SF6">
    <property type="entry name" value="PEPTIDASE S9 PROLYL OLIGOPEPTIDASE CATALYTIC DOMAIN-CONTAINING PROTEIN"/>
    <property type="match status" value="1"/>
</dbReference>
<dbReference type="GO" id="GO:0016787">
    <property type="term" value="F:hydrolase activity"/>
    <property type="evidence" value="ECO:0007669"/>
    <property type="project" value="UniProtKB-KW"/>
</dbReference>
<protein>
    <submittedName>
        <fullName evidence="3">Alpha/beta hydrolase</fullName>
    </submittedName>
</protein>
<name>A0ABX3HKD9_PAEBO</name>
<dbReference type="InterPro" id="IPR029058">
    <property type="entry name" value="AB_hydrolase_fold"/>
</dbReference>
<sequence>MRIELWPEGAPLAMGNGTEDRPVLNGYVLEKGEPRGAVIILPGGAYCERAAHEGEPVARWLNGLGVSAFVLDYRVSPYRHPAPLLDAQRAIRYVRLHAAEWGIDPERVGILGFSAGGHLASTAGTHFDQGDSGAEDPVERMSSRPDFMILCYPVINLGSSGHIRSRTNLLGSDPSEEEILLLSNELQVSPDTPPAFLWHTSDDPGVRVEHSLHFAGALSRHGVPFELHSFMTGLHGLGLAEDHPEARAWPALCAAWLKRRGIFTETVAG</sequence>
<dbReference type="PANTHER" id="PTHR48081">
    <property type="entry name" value="AB HYDROLASE SUPERFAMILY PROTEIN C4A8.06C"/>
    <property type="match status" value="1"/>
</dbReference>
<dbReference type="Proteomes" id="UP000187412">
    <property type="component" value="Unassembled WGS sequence"/>
</dbReference>
<feature type="domain" description="BD-FAE-like" evidence="2">
    <location>
        <begin position="33"/>
        <end position="217"/>
    </location>
</feature>
<evidence type="ECO:0000313" key="4">
    <source>
        <dbReference type="Proteomes" id="UP000187412"/>
    </source>
</evidence>
<evidence type="ECO:0000259" key="2">
    <source>
        <dbReference type="Pfam" id="PF20434"/>
    </source>
</evidence>
<dbReference type="InterPro" id="IPR050300">
    <property type="entry name" value="GDXG_lipolytic_enzyme"/>
</dbReference>
<dbReference type="Pfam" id="PF20434">
    <property type="entry name" value="BD-FAE"/>
    <property type="match status" value="1"/>
</dbReference>
<dbReference type="EMBL" id="MPTB01000007">
    <property type="protein sequence ID" value="OMD50277.1"/>
    <property type="molecule type" value="Genomic_DNA"/>
</dbReference>
<evidence type="ECO:0000313" key="3">
    <source>
        <dbReference type="EMBL" id="OMD50277.1"/>
    </source>
</evidence>
<evidence type="ECO:0000256" key="1">
    <source>
        <dbReference type="ARBA" id="ARBA00022801"/>
    </source>
</evidence>
<dbReference type="Gene3D" id="3.40.50.1820">
    <property type="entry name" value="alpha/beta hydrolase"/>
    <property type="match status" value="1"/>
</dbReference>
<reference evidence="3 4" key="1">
    <citation type="submission" date="2016-10" db="EMBL/GenBank/DDBJ databases">
        <title>Paenibacillus species isolates.</title>
        <authorList>
            <person name="Beno S.M."/>
        </authorList>
    </citation>
    <scope>NUCLEOTIDE SEQUENCE [LARGE SCALE GENOMIC DNA]</scope>
    <source>
        <strain evidence="3 4">FSL H7-0744</strain>
    </source>
</reference>
<dbReference type="SUPFAM" id="SSF53474">
    <property type="entry name" value="alpha/beta-Hydrolases"/>
    <property type="match status" value="1"/>
</dbReference>
<proteinExistence type="predicted"/>
<dbReference type="RefSeq" id="WP_076109910.1">
    <property type="nucleotide sequence ID" value="NZ_MPTB01000007.1"/>
</dbReference>